<sequence>MKAFQYLNPKTLPEALAAMALPGSVAYGGGTNLLDLMKTGAATPDGLVDLTGVQALQSITLDDAGNLRIGAAVRNATLARAPLLRAHAPMVAEALLSGASAQIRNMATVAGNVLQETRCPYFANPDAACARRDGGQGCDARVHAGREHAVIGWSEACRAVHPSDMCVPLVALDAKVELSGPEGVRLVALSDFLTLPEETPNRRNLLGSGEIITALVIPAAATALAGQSRYLKVRERTSFAFALVSAAAAVQIAGGKVIRARLALGGIAPKPWRVPEAEEAMVGRAATPETYRMAAEIALQGAAPSGDNGFKIELAKRTVARAFEWAAADVPGLGRDLPASVFDTIPEA</sequence>
<dbReference type="Pfam" id="PF03450">
    <property type="entry name" value="CO_deh_flav_C"/>
    <property type="match status" value="1"/>
</dbReference>
<dbReference type="Gene3D" id="3.30.465.10">
    <property type="match status" value="2"/>
</dbReference>
<dbReference type="Proteomes" id="UP000594118">
    <property type="component" value="Chromosome"/>
</dbReference>
<dbReference type="RefSeq" id="WP_193079297.1">
    <property type="nucleotide sequence ID" value="NZ_CP045201.1"/>
</dbReference>
<keyword evidence="1" id="KW-0285">Flavoprotein</keyword>
<evidence type="ECO:0000256" key="2">
    <source>
        <dbReference type="ARBA" id="ARBA00022827"/>
    </source>
</evidence>
<dbReference type="GO" id="GO:0071949">
    <property type="term" value="F:FAD binding"/>
    <property type="evidence" value="ECO:0007669"/>
    <property type="project" value="InterPro"/>
</dbReference>
<dbReference type="Gene3D" id="3.30.390.50">
    <property type="entry name" value="CO dehydrogenase flavoprotein, C-terminal domain"/>
    <property type="match status" value="1"/>
</dbReference>
<dbReference type="AlphaFoldDB" id="A0A7L9WMC2"/>
<keyword evidence="2" id="KW-0274">FAD</keyword>
<dbReference type="SUPFAM" id="SSF55447">
    <property type="entry name" value="CO dehydrogenase flavoprotein C-terminal domain-like"/>
    <property type="match status" value="1"/>
</dbReference>
<evidence type="ECO:0000259" key="3">
    <source>
        <dbReference type="PROSITE" id="PS51387"/>
    </source>
</evidence>
<name>A0A7L9WMC2_9RHOB</name>
<dbReference type="EMBL" id="CP045201">
    <property type="protein sequence ID" value="QOL81379.1"/>
    <property type="molecule type" value="Genomic_DNA"/>
</dbReference>
<dbReference type="InterPro" id="IPR005107">
    <property type="entry name" value="CO_DH_flav_C"/>
</dbReference>
<dbReference type="InterPro" id="IPR002346">
    <property type="entry name" value="Mopterin_DH_FAD-bd"/>
</dbReference>
<dbReference type="GO" id="GO:0016491">
    <property type="term" value="F:oxidoreductase activity"/>
    <property type="evidence" value="ECO:0007669"/>
    <property type="project" value="InterPro"/>
</dbReference>
<dbReference type="InterPro" id="IPR016166">
    <property type="entry name" value="FAD-bd_PCMH"/>
</dbReference>
<dbReference type="SUPFAM" id="SSF56176">
    <property type="entry name" value="FAD-binding/transporter-associated domain-like"/>
    <property type="match status" value="1"/>
</dbReference>
<dbReference type="PANTHER" id="PTHR42659">
    <property type="entry name" value="XANTHINE DEHYDROGENASE SUBUNIT C-RELATED"/>
    <property type="match status" value="1"/>
</dbReference>
<reference evidence="4 5" key="1">
    <citation type="submission" date="2019-10" db="EMBL/GenBank/DDBJ databases">
        <title>Pseudopuniceibacterium sp. HQ09 islated from Antarctica.</title>
        <authorList>
            <person name="Liao L."/>
            <person name="Su S."/>
            <person name="Chen B."/>
            <person name="Yu Y."/>
        </authorList>
    </citation>
    <scope>NUCLEOTIDE SEQUENCE [LARGE SCALE GENOMIC DNA]</scope>
    <source>
        <strain evidence="4 5">HQ09</strain>
    </source>
</reference>
<dbReference type="InterPro" id="IPR016169">
    <property type="entry name" value="FAD-bd_PCMH_sub2"/>
</dbReference>
<evidence type="ECO:0000313" key="4">
    <source>
        <dbReference type="EMBL" id="QOL81379.1"/>
    </source>
</evidence>
<gene>
    <name evidence="4" type="ORF">F3W81_11470</name>
</gene>
<dbReference type="Pfam" id="PF00941">
    <property type="entry name" value="FAD_binding_5"/>
    <property type="match status" value="1"/>
</dbReference>
<keyword evidence="5" id="KW-1185">Reference proteome</keyword>
<evidence type="ECO:0000313" key="5">
    <source>
        <dbReference type="Proteomes" id="UP000594118"/>
    </source>
</evidence>
<dbReference type="KEGG" id="pshq:F3W81_11470"/>
<feature type="domain" description="FAD-binding PCMH-type" evidence="3">
    <location>
        <begin position="1"/>
        <end position="222"/>
    </location>
</feature>
<dbReference type="InterPro" id="IPR051312">
    <property type="entry name" value="Diverse_Substr_Oxidored"/>
</dbReference>
<dbReference type="InterPro" id="IPR036683">
    <property type="entry name" value="CO_DH_flav_C_dom_sf"/>
</dbReference>
<dbReference type="PANTHER" id="PTHR42659:SF9">
    <property type="entry name" value="XANTHINE DEHYDROGENASE FAD-BINDING SUBUNIT XDHB-RELATED"/>
    <property type="match status" value="1"/>
</dbReference>
<evidence type="ECO:0000256" key="1">
    <source>
        <dbReference type="ARBA" id="ARBA00022630"/>
    </source>
</evidence>
<dbReference type="InterPro" id="IPR036318">
    <property type="entry name" value="FAD-bd_PCMH-like_sf"/>
</dbReference>
<dbReference type="Gene3D" id="3.30.43.10">
    <property type="entry name" value="Uridine Diphospho-n-acetylenolpyruvylglucosamine Reductase, domain 2"/>
    <property type="match status" value="1"/>
</dbReference>
<accession>A0A7L9WMC2</accession>
<dbReference type="PROSITE" id="PS51387">
    <property type="entry name" value="FAD_PCMH"/>
    <property type="match status" value="1"/>
</dbReference>
<organism evidence="4 5">
    <name type="scientific">Pseudooceanicola spongiae</name>
    <dbReference type="NCBI Taxonomy" id="2613965"/>
    <lineage>
        <taxon>Bacteria</taxon>
        <taxon>Pseudomonadati</taxon>
        <taxon>Pseudomonadota</taxon>
        <taxon>Alphaproteobacteria</taxon>
        <taxon>Rhodobacterales</taxon>
        <taxon>Paracoccaceae</taxon>
        <taxon>Pseudooceanicola</taxon>
    </lineage>
</organism>
<protein>
    <submittedName>
        <fullName evidence="4">Xanthine dehydrogenase family protein subunit M</fullName>
    </submittedName>
</protein>
<dbReference type="InterPro" id="IPR016167">
    <property type="entry name" value="FAD-bd_PCMH_sub1"/>
</dbReference>
<dbReference type="SMART" id="SM01092">
    <property type="entry name" value="CO_deh_flav_C"/>
    <property type="match status" value="1"/>
</dbReference>
<proteinExistence type="predicted"/>